<dbReference type="OrthoDB" id="5382188at2"/>
<dbReference type="Proteomes" id="UP000182719">
    <property type="component" value="Unassembled WGS sequence"/>
</dbReference>
<dbReference type="SUPFAM" id="SSF56925">
    <property type="entry name" value="OMPA-like"/>
    <property type="match status" value="1"/>
</dbReference>
<evidence type="ECO:0000256" key="1">
    <source>
        <dbReference type="SAM" id="SignalP"/>
    </source>
</evidence>
<dbReference type="InterPro" id="IPR011250">
    <property type="entry name" value="OMP/PagP_B-barrel"/>
</dbReference>
<accession>A0A1H7HUS5</accession>
<dbReference type="EMBL" id="FOAP01000001">
    <property type="protein sequence ID" value="SEK52840.1"/>
    <property type="molecule type" value="Genomic_DNA"/>
</dbReference>
<feature type="signal peptide" evidence="1">
    <location>
        <begin position="1"/>
        <end position="22"/>
    </location>
</feature>
<name>A0A1H7HUS5_STIAU</name>
<sequence>MRTLLCTLGLLSALFGALPAQAQFDNHSLGVSLGYMNFQKTAGLEGGMFLGLEGSYYIEGGFDFVSLTKLSFPKDPITNKRVVGVAPSAGIRYLFLEESIRPYAGADLSYLFVFRSDTTAQYVGIGPNVGLDLFVTDSVSVGVRGQYIFYIALNEETQQSLAFSAGAAAYF</sequence>
<proteinExistence type="predicted"/>
<keyword evidence="1" id="KW-0732">Signal</keyword>
<reference evidence="3" key="1">
    <citation type="submission" date="2016-10" db="EMBL/GenBank/DDBJ databases">
        <authorList>
            <person name="Varghese N."/>
            <person name="Submissions S."/>
        </authorList>
    </citation>
    <scope>NUCLEOTIDE SEQUENCE [LARGE SCALE GENOMIC DNA]</scope>
    <source>
        <strain evidence="3">DSM 17044</strain>
    </source>
</reference>
<feature type="chain" id="PRO_5010377852" evidence="1">
    <location>
        <begin position="23"/>
        <end position="171"/>
    </location>
</feature>
<gene>
    <name evidence="2" type="ORF">SAMN05444354_101796</name>
</gene>
<organism evidence="2 3">
    <name type="scientific">Stigmatella aurantiaca</name>
    <dbReference type="NCBI Taxonomy" id="41"/>
    <lineage>
        <taxon>Bacteria</taxon>
        <taxon>Pseudomonadati</taxon>
        <taxon>Myxococcota</taxon>
        <taxon>Myxococcia</taxon>
        <taxon>Myxococcales</taxon>
        <taxon>Cystobacterineae</taxon>
        <taxon>Archangiaceae</taxon>
        <taxon>Stigmatella</taxon>
    </lineage>
</organism>
<dbReference type="AlphaFoldDB" id="A0A1H7HUS5"/>
<dbReference type="Gene3D" id="2.40.160.20">
    <property type="match status" value="1"/>
</dbReference>
<dbReference type="RefSeq" id="WP_075004981.1">
    <property type="nucleotide sequence ID" value="NZ_FOAP01000001.1"/>
</dbReference>
<keyword evidence="3" id="KW-1185">Reference proteome</keyword>
<evidence type="ECO:0000313" key="2">
    <source>
        <dbReference type="EMBL" id="SEK52840.1"/>
    </source>
</evidence>
<evidence type="ECO:0000313" key="3">
    <source>
        <dbReference type="Proteomes" id="UP000182719"/>
    </source>
</evidence>
<protein>
    <submittedName>
        <fullName evidence="2">Outer membrane protein</fullName>
    </submittedName>
</protein>